<dbReference type="Proteomes" id="UP000198619">
    <property type="component" value="Unassembled WGS sequence"/>
</dbReference>
<name>A0A1I0XNY3_9CLOT</name>
<evidence type="ECO:0000313" key="5">
    <source>
        <dbReference type="Proteomes" id="UP000198619"/>
    </source>
</evidence>
<dbReference type="Gene3D" id="3.40.630.30">
    <property type="match status" value="1"/>
</dbReference>
<feature type="domain" description="N-acetyltransferase" evidence="3">
    <location>
        <begin position="1"/>
        <end position="135"/>
    </location>
</feature>
<organism evidence="4 5">
    <name type="scientific">Clostridium frigidicarnis</name>
    <dbReference type="NCBI Taxonomy" id="84698"/>
    <lineage>
        <taxon>Bacteria</taxon>
        <taxon>Bacillati</taxon>
        <taxon>Bacillota</taxon>
        <taxon>Clostridia</taxon>
        <taxon>Eubacteriales</taxon>
        <taxon>Clostridiaceae</taxon>
        <taxon>Clostridium</taxon>
    </lineage>
</organism>
<dbReference type="InterPro" id="IPR016181">
    <property type="entry name" value="Acyl_CoA_acyltransferase"/>
</dbReference>
<dbReference type="PANTHER" id="PTHR43626:SF4">
    <property type="entry name" value="GCN5-RELATED N-ACETYLTRANSFERASE 2, CHLOROPLASTIC"/>
    <property type="match status" value="1"/>
</dbReference>
<dbReference type="GO" id="GO:0008080">
    <property type="term" value="F:N-acetyltransferase activity"/>
    <property type="evidence" value="ECO:0007669"/>
    <property type="project" value="InterPro"/>
</dbReference>
<dbReference type="Pfam" id="PF00583">
    <property type="entry name" value="Acetyltransf_1"/>
    <property type="match status" value="1"/>
</dbReference>
<dbReference type="SUPFAM" id="SSF55729">
    <property type="entry name" value="Acyl-CoA N-acyltransferases (Nat)"/>
    <property type="match status" value="1"/>
</dbReference>
<reference evidence="4 5" key="1">
    <citation type="submission" date="2016-10" db="EMBL/GenBank/DDBJ databases">
        <authorList>
            <person name="de Groot N.N."/>
        </authorList>
    </citation>
    <scope>NUCLEOTIDE SEQUENCE [LARGE SCALE GENOMIC DNA]</scope>
    <source>
        <strain evidence="4 5">DSM 12271</strain>
    </source>
</reference>
<proteinExistence type="predicted"/>
<evidence type="ECO:0000256" key="2">
    <source>
        <dbReference type="ARBA" id="ARBA00023315"/>
    </source>
</evidence>
<dbReference type="PROSITE" id="PS51186">
    <property type="entry name" value="GNAT"/>
    <property type="match status" value="1"/>
</dbReference>
<keyword evidence="2" id="KW-0012">Acyltransferase</keyword>
<dbReference type="AlphaFoldDB" id="A0A1I0XNY3"/>
<gene>
    <name evidence="4" type="ORF">SAMN04488528_10092</name>
</gene>
<dbReference type="InterPro" id="IPR045039">
    <property type="entry name" value="NSI-like"/>
</dbReference>
<dbReference type="GO" id="GO:0005737">
    <property type="term" value="C:cytoplasm"/>
    <property type="evidence" value="ECO:0007669"/>
    <property type="project" value="TreeGrafter"/>
</dbReference>
<evidence type="ECO:0000256" key="1">
    <source>
        <dbReference type="ARBA" id="ARBA00022679"/>
    </source>
</evidence>
<dbReference type="CDD" id="cd04301">
    <property type="entry name" value="NAT_SF"/>
    <property type="match status" value="1"/>
</dbReference>
<keyword evidence="1 4" id="KW-0808">Transferase</keyword>
<dbReference type="STRING" id="84698.SAMN04488528_10092"/>
<dbReference type="PANTHER" id="PTHR43626">
    <property type="entry name" value="ACYL-COA N-ACYLTRANSFERASE"/>
    <property type="match status" value="1"/>
</dbReference>
<accession>A0A1I0XNY3</accession>
<evidence type="ECO:0000313" key="4">
    <source>
        <dbReference type="EMBL" id="SFB02000.1"/>
    </source>
</evidence>
<dbReference type="InterPro" id="IPR000182">
    <property type="entry name" value="GNAT_dom"/>
</dbReference>
<dbReference type="RefSeq" id="WP_207647669.1">
    <property type="nucleotide sequence ID" value="NZ_FOKI01000009.1"/>
</dbReference>
<dbReference type="EMBL" id="FOKI01000009">
    <property type="protein sequence ID" value="SFB02000.1"/>
    <property type="molecule type" value="Genomic_DNA"/>
</dbReference>
<keyword evidence="5" id="KW-1185">Reference proteome</keyword>
<sequence>MIKYVNSLENIDDNNLKGFFVGWPNPPSSKKHMELLKNSDFFWLAIDDTNNNVVGFITAISDNVLSAYIPLLEVIPDYQGNGIGSQLVTRMLNSLSHLYMVDLVCDEPLTNFYKQFDMFKSQGMIIRNFHSQNGV</sequence>
<evidence type="ECO:0000259" key="3">
    <source>
        <dbReference type="PROSITE" id="PS51186"/>
    </source>
</evidence>
<protein>
    <submittedName>
        <fullName evidence="4">Acetyltransferase (GNAT) domain-containing protein</fullName>
    </submittedName>
</protein>